<dbReference type="PROSITE" id="PS50895">
    <property type="entry name" value="SURF1"/>
    <property type="match status" value="1"/>
</dbReference>
<comment type="subcellular location">
    <subcellularLocation>
        <location evidence="6">Cell membrane</location>
        <topology evidence="6">Multi-pass membrane protein</topology>
    </subcellularLocation>
    <subcellularLocation>
        <location evidence="1">Membrane</location>
    </subcellularLocation>
</comment>
<dbReference type="AlphaFoldDB" id="A0A931CMF9"/>
<dbReference type="CDD" id="cd06662">
    <property type="entry name" value="SURF1"/>
    <property type="match status" value="1"/>
</dbReference>
<evidence type="ECO:0000313" key="8">
    <source>
        <dbReference type="EMBL" id="MBG0739622.1"/>
    </source>
</evidence>
<evidence type="ECO:0000256" key="1">
    <source>
        <dbReference type="ARBA" id="ARBA00004370"/>
    </source>
</evidence>
<accession>A0A931CMF9</accession>
<feature type="transmembrane region" description="Helical" evidence="6">
    <location>
        <begin position="12"/>
        <end position="32"/>
    </location>
</feature>
<dbReference type="GO" id="GO:0005886">
    <property type="term" value="C:plasma membrane"/>
    <property type="evidence" value="ECO:0007669"/>
    <property type="project" value="UniProtKB-SubCell"/>
</dbReference>
<dbReference type="InterPro" id="IPR002994">
    <property type="entry name" value="Surf1/Shy1"/>
</dbReference>
<evidence type="ECO:0000256" key="2">
    <source>
        <dbReference type="ARBA" id="ARBA00007165"/>
    </source>
</evidence>
<keyword evidence="9" id="KW-1185">Reference proteome</keyword>
<gene>
    <name evidence="8" type="ORF">IV500_09515</name>
</gene>
<feature type="compositionally biased region" description="Basic residues" evidence="7">
    <location>
        <begin position="269"/>
        <end position="278"/>
    </location>
</feature>
<evidence type="ECO:0000256" key="7">
    <source>
        <dbReference type="SAM" id="MobiDB-lite"/>
    </source>
</evidence>
<protein>
    <recommendedName>
        <fullName evidence="6">SURF1-like protein</fullName>
    </recommendedName>
</protein>
<organism evidence="8 9">
    <name type="scientific">Arthrobacter terrae</name>
    <dbReference type="NCBI Taxonomy" id="2935737"/>
    <lineage>
        <taxon>Bacteria</taxon>
        <taxon>Bacillati</taxon>
        <taxon>Actinomycetota</taxon>
        <taxon>Actinomycetes</taxon>
        <taxon>Micrococcales</taxon>
        <taxon>Micrococcaceae</taxon>
        <taxon>Arthrobacter</taxon>
    </lineage>
</organism>
<dbReference type="Pfam" id="PF02104">
    <property type="entry name" value="SURF1"/>
    <property type="match status" value="1"/>
</dbReference>
<comment type="similarity">
    <text evidence="2 6">Belongs to the SURF1 family.</text>
</comment>
<sequence>MYKFLLTGRWLGYLLIAAIFAAVCVGLGFWQLDRRTEVRADIAKITNNYSAAPLTAGQAQPLFQKLAPDKEWSQVTLTGSYDISQQRVVRNRPLNGQPGYEVVVPLKLTTGKTVIIDRGWLPIGNNEGGRPDTIPEPSTGTVTVVARLRPAEPTLQRGAPAGQLASIDLSAYANELGYPILTGAYAQMAQETPAAATNPVAFPTPSIDEGPHLSYSMQWFAFGILFFVGYGYAARQQALLDRYLAEQESEDMADSEQAYGRGSAFTQRKPPRPSRPGRRATAEEEEDAVLDAQGF</sequence>
<keyword evidence="5 6" id="KW-0472">Membrane</keyword>
<dbReference type="EMBL" id="JADNYM010000010">
    <property type="protein sequence ID" value="MBG0739622.1"/>
    <property type="molecule type" value="Genomic_DNA"/>
</dbReference>
<evidence type="ECO:0000256" key="4">
    <source>
        <dbReference type="ARBA" id="ARBA00022989"/>
    </source>
</evidence>
<feature type="transmembrane region" description="Helical" evidence="6">
    <location>
        <begin position="215"/>
        <end position="233"/>
    </location>
</feature>
<evidence type="ECO:0000256" key="5">
    <source>
        <dbReference type="ARBA" id="ARBA00023136"/>
    </source>
</evidence>
<dbReference type="RefSeq" id="WP_196396561.1">
    <property type="nucleotide sequence ID" value="NZ_JADNYM010000010.1"/>
</dbReference>
<dbReference type="InterPro" id="IPR045214">
    <property type="entry name" value="Surf1/Surf4"/>
</dbReference>
<dbReference type="Proteomes" id="UP000655366">
    <property type="component" value="Unassembled WGS sequence"/>
</dbReference>
<keyword evidence="3 6" id="KW-0812">Transmembrane</keyword>
<dbReference type="PANTHER" id="PTHR23427:SF2">
    <property type="entry name" value="SURFEIT LOCUS PROTEIN 1"/>
    <property type="match status" value="1"/>
</dbReference>
<keyword evidence="6" id="KW-1003">Cell membrane</keyword>
<evidence type="ECO:0000313" key="9">
    <source>
        <dbReference type="Proteomes" id="UP000655366"/>
    </source>
</evidence>
<reference evidence="8 9" key="1">
    <citation type="submission" date="2020-11" db="EMBL/GenBank/DDBJ databases">
        <title>Arthrobacter antarcticus sp. nov., isolated from Antarctic Soil.</title>
        <authorList>
            <person name="Li J."/>
        </authorList>
    </citation>
    <scope>NUCLEOTIDE SEQUENCE [LARGE SCALE GENOMIC DNA]</scope>
    <source>
        <strain evidence="8 9">Z1-20</strain>
    </source>
</reference>
<proteinExistence type="inferred from homology"/>
<evidence type="ECO:0000256" key="3">
    <source>
        <dbReference type="ARBA" id="ARBA00022692"/>
    </source>
</evidence>
<comment type="caution">
    <text evidence="8">The sequence shown here is derived from an EMBL/GenBank/DDBJ whole genome shotgun (WGS) entry which is preliminary data.</text>
</comment>
<name>A0A931CMF9_9MICC</name>
<dbReference type="PANTHER" id="PTHR23427">
    <property type="entry name" value="SURFEIT LOCUS PROTEIN"/>
    <property type="match status" value="1"/>
</dbReference>
<keyword evidence="4 6" id="KW-1133">Transmembrane helix</keyword>
<feature type="region of interest" description="Disordered" evidence="7">
    <location>
        <begin position="250"/>
        <end position="295"/>
    </location>
</feature>
<evidence type="ECO:0000256" key="6">
    <source>
        <dbReference type="RuleBase" id="RU363076"/>
    </source>
</evidence>